<evidence type="ECO:0000256" key="5">
    <source>
        <dbReference type="ARBA" id="ARBA00032108"/>
    </source>
</evidence>
<dbReference type="Gene3D" id="3.10.350.10">
    <property type="entry name" value="LysM domain"/>
    <property type="match status" value="2"/>
</dbReference>
<evidence type="ECO:0000313" key="8">
    <source>
        <dbReference type="EMBL" id="MDT1973847.1"/>
    </source>
</evidence>
<dbReference type="Gene3D" id="1.10.530.10">
    <property type="match status" value="1"/>
</dbReference>
<keyword evidence="3" id="KW-0081">Bacteriolytic enzyme</keyword>
<dbReference type="InterPro" id="IPR018392">
    <property type="entry name" value="LysM"/>
</dbReference>
<evidence type="ECO:0000256" key="2">
    <source>
        <dbReference type="ARBA" id="ARBA00022529"/>
    </source>
</evidence>
<dbReference type="CDD" id="cd00118">
    <property type="entry name" value="LysM"/>
    <property type="match status" value="2"/>
</dbReference>
<dbReference type="GO" id="GO:0031640">
    <property type="term" value="P:killing of cells of another organism"/>
    <property type="evidence" value="ECO:0007669"/>
    <property type="project" value="UniProtKB-KW"/>
</dbReference>
<dbReference type="SMART" id="SM00047">
    <property type="entry name" value="LYZ2"/>
    <property type="match status" value="1"/>
</dbReference>
<gene>
    <name evidence="8" type="ORF">MX635_05485</name>
</gene>
<proteinExistence type="inferred from homology"/>
<dbReference type="RefSeq" id="WP_311780259.1">
    <property type="nucleotide sequence ID" value="NZ_JALRMR010000005.1"/>
</dbReference>
<dbReference type="Pfam" id="PF01832">
    <property type="entry name" value="Glucosaminidase"/>
    <property type="match status" value="1"/>
</dbReference>
<dbReference type="InterPro" id="IPR002901">
    <property type="entry name" value="MGlyc_endo_b_GlcNAc-like_dom"/>
</dbReference>
<dbReference type="EMBL" id="JALRMR010000005">
    <property type="protein sequence ID" value="MDT1973847.1"/>
    <property type="molecule type" value="Genomic_DNA"/>
</dbReference>
<dbReference type="Pfam" id="PF01476">
    <property type="entry name" value="LysM"/>
    <property type="match status" value="2"/>
</dbReference>
<feature type="compositionally biased region" description="Pro residues" evidence="6">
    <location>
        <begin position="110"/>
        <end position="119"/>
    </location>
</feature>
<reference evidence="8" key="1">
    <citation type="submission" date="2022-04" db="EMBL/GenBank/DDBJ databases">
        <title>Draft genome sequences of lactic acid bacteria (LAB) strains involved in meat spoilage.</title>
        <authorList>
            <person name="Palevich N."/>
        </authorList>
    </citation>
    <scope>NUCLEOTIDE SEQUENCE</scope>
    <source>
        <strain evidence="8">9-14</strain>
    </source>
</reference>
<dbReference type="PANTHER" id="PTHR33308">
    <property type="entry name" value="PEPTIDOGLYCAN HYDROLASE FLGJ"/>
    <property type="match status" value="1"/>
</dbReference>
<feature type="region of interest" description="Disordered" evidence="6">
    <location>
        <begin position="47"/>
        <end position="119"/>
    </location>
</feature>
<organism evidence="8 9">
    <name type="scientific">Carnobacterium divergens</name>
    <name type="common">Lactobacillus divergens</name>
    <dbReference type="NCBI Taxonomy" id="2748"/>
    <lineage>
        <taxon>Bacteria</taxon>
        <taxon>Bacillati</taxon>
        <taxon>Bacillota</taxon>
        <taxon>Bacilli</taxon>
        <taxon>Lactobacillales</taxon>
        <taxon>Carnobacteriaceae</taxon>
        <taxon>Carnobacterium</taxon>
    </lineage>
</organism>
<dbReference type="Gene3D" id="4.10.80.30">
    <property type="entry name" value="DNA polymerase, domain 6"/>
    <property type="match status" value="1"/>
</dbReference>
<feature type="compositionally biased region" description="Low complexity" evidence="6">
    <location>
        <begin position="94"/>
        <end position="109"/>
    </location>
</feature>
<comment type="caution">
    <text evidence="8">The sequence shown here is derived from an EMBL/GenBank/DDBJ whole genome shotgun (WGS) entry which is preliminary data.</text>
</comment>
<sequence length="499" mass="55454">MKSRKTRILKEKKEQQLKIIKKSSGLLNTSIVVASLALPSFSVLASAEENASTSHRAIEEMIDQSSSSQLNSSDEKNNLEKDMPEISESEPETTEPVVPPVEEQTTENPQPKPVEPISPPVEVVPPVVVTPAPAPAPKTEVETTRPFTKEEVVSQNIIEVQAPEANREEAEKIMFVKNQSTQEFIDKISESASEIGVEQDLYASVMIAQAILESGSGNSSLSSEPNYNLFGIKGTFESDSVAMLTLEDDGSGNYYQITGQFRKYPSYKESLEDYAKLLKGGTSYNETFYAGTWKSNTTSYREATQFLTGKYATDTRYAEKLNQLIETYDLTQFDEGVVKKSVEKEADLMHTIVKGDTLWDIANTYNVSVAELMEWNQLTSDIIFVNQEIIAKKGEMTEVPVEPTEDVINKDVSKSTSVEETTKFQQIQQGSLAFDETASSLRSDKKSEATATINYQVVEGDSLHSIALKHHVSPIEIKKWNGMKQNLLFIGQQLTIHTV</sequence>
<dbReference type="InterPro" id="IPR036779">
    <property type="entry name" value="LysM_dom_sf"/>
</dbReference>
<keyword evidence="4" id="KW-0378">Hydrolase</keyword>
<dbReference type="AlphaFoldDB" id="A0AAW8RA21"/>
<protein>
    <recommendedName>
        <fullName evidence="5">Peptidoglycan hydrolase</fullName>
    </recommendedName>
</protein>
<dbReference type="PANTHER" id="PTHR33308:SF9">
    <property type="entry name" value="PEPTIDOGLYCAN HYDROLASE FLGJ"/>
    <property type="match status" value="1"/>
</dbReference>
<feature type="domain" description="LysM" evidence="7">
    <location>
        <begin position="453"/>
        <end position="496"/>
    </location>
</feature>
<feature type="compositionally biased region" description="Basic and acidic residues" evidence="6">
    <location>
        <begin position="73"/>
        <end position="84"/>
    </location>
</feature>
<evidence type="ECO:0000259" key="7">
    <source>
        <dbReference type="PROSITE" id="PS51782"/>
    </source>
</evidence>
<keyword evidence="2" id="KW-0929">Antimicrobial</keyword>
<dbReference type="GO" id="GO:0042742">
    <property type="term" value="P:defense response to bacterium"/>
    <property type="evidence" value="ECO:0007669"/>
    <property type="project" value="UniProtKB-KW"/>
</dbReference>
<evidence type="ECO:0000256" key="3">
    <source>
        <dbReference type="ARBA" id="ARBA00022638"/>
    </source>
</evidence>
<feature type="domain" description="LysM" evidence="7">
    <location>
        <begin position="348"/>
        <end position="391"/>
    </location>
</feature>
<name>A0AAW8RA21_CARDV</name>
<dbReference type="SUPFAM" id="SSF54106">
    <property type="entry name" value="LysM domain"/>
    <property type="match status" value="2"/>
</dbReference>
<dbReference type="InterPro" id="IPR051056">
    <property type="entry name" value="Glycosyl_Hydrolase_73"/>
</dbReference>
<comment type="similarity">
    <text evidence="1">Belongs to the glycosyl hydrolase 73 family.</text>
</comment>
<accession>A0AAW8RA21</accession>
<dbReference type="Proteomes" id="UP001249945">
    <property type="component" value="Unassembled WGS sequence"/>
</dbReference>
<dbReference type="SMART" id="SM00257">
    <property type="entry name" value="LysM"/>
    <property type="match status" value="2"/>
</dbReference>
<dbReference type="GO" id="GO:0004040">
    <property type="term" value="F:amidase activity"/>
    <property type="evidence" value="ECO:0007669"/>
    <property type="project" value="InterPro"/>
</dbReference>
<dbReference type="PROSITE" id="PS51782">
    <property type="entry name" value="LYSM"/>
    <property type="match status" value="2"/>
</dbReference>
<evidence type="ECO:0000256" key="4">
    <source>
        <dbReference type="ARBA" id="ARBA00022801"/>
    </source>
</evidence>
<evidence type="ECO:0000256" key="1">
    <source>
        <dbReference type="ARBA" id="ARBA00010266"/>
    </source>
</evidence>
<evidence type="ECO:0000256" key="6">
    <source>
        <dbReference type="SAM" id="MobiDB-lite"/>
    </source>
</evidence>
<evidence type="ECO:0000313" key="9">
    <source>
        <dbReference type="Proteomes" id="UP001249945"/>
    </source>
</evidence>